<evidence type="ECO:0000256" key="2">
    <source>
        <dbReference type="ARBA" id="ARBA00022670"/>
    </source>
</evidence>
<accession>A0ABT2DP39</accession>
<dbReference type="InterPro" id="IPR050131">
    <property type="entry name" value="Peptidase_S8_subtilisin-like"/>
</dbReference>
<dbReference type="Proteomes" id="UP001525021">
    <property type="component" value="Unassembled WGS sequence"/>
</dbReference>
<evidence type="ECO:0000256" key="5">
    <source>
        <dbReference type="PROSITE-ProRule" id="PRU01240"/>
    </source>
</evidence>
<evidence type="ECO:0000256" key="1">
    <source>
        <dbReference type="ARBA" id="ARBA00011073"/>
    </source>
</evidence>
<dbReference type="InterPro" id="IPR023827">
    <property type="entry name" value="Peptidase_S8_Asp-AS"/>
</dbReference>
<feature type="active site" description="Charge relay system" evidence="5">
    <location>
        <position position="232"/>
    </location>
</feature>
<comment type="similarity">
    <text evidence="1 5">Belongs to the peptidase S8 family.</text>
</comment>
<name>A0ABT2DP39_9BACI</name>
<dbReference type="EMBL" id="JANTOO010000012">
    <property type="protein sequence ID" value="MCS1396660.1"/>
    <property type="molecule type" value="Genomic_DNA"/>
</dbReference>
<dbReference type="InterPro" id="IPR015500">
    <property type="entry name" value="Peptidase_S8_subtilisin-rel"/>
</dbReference>
<dbReference type="PRINTS" id="PR00723">
    <property type="entry name" value="SUBTILISIN"/>
</dbReference>
<feature type="chain" id="PRO_5047529689" evidence="6">
    <location>
        <begin position="21"/>
        <end position="282"/>
    </location>
</feature>
<feature type="signal peptide" evidence="6">
    <location>
        <begin position="1"/>
        <end position="20"/>
    </location>
</feature>
<dbReference type="Gene3D" id="3.40.50.200">
    <property type="entry name" value="Peptidase S8/S53 domain"/>
    <property type="match status" value="1"/>
</dbReference>
<proteinExistence type="inferred from homology"/>
<keyword evidence="4 5" id="KW-0720">Serine protease</keyword>
<feature type="domain" description="Peptidase S8/S53" evidence="7">
    <location>
        <begin position="45"/>
        <end position="249"/>
    </location>
</feature>
<dbReference type="PANTHER" id="PTHR43806">
    <property type="entry name" value="PEPTIDASE S8"/>
    <property type="match status" value="1"/>
</dbReference>
<dbReference type="SUPFAM" id="SSF52743">
    <property type="entry name" value="Subtilisin-like"/>
    <property type="match status" value="1"/>
</dbReference>
<evidence type="ECO:0000256" key="6">
    <source>
        <dbReference type="SAM" id="SignalP"/>
    </source>
</evidence>
<dbReference type="InterPro" id="IPR036852">
    <property type="entry name" value="Peptidase_S8/S53_dom_sf"/>
</dbReference>
<evidence type="ECO:0000256" key="4">
    <source>
        <dbReference type="ARBA" id="ARBA00022825"/>
    </source>
</evidence>
<dbReference type="InterPro" id="IPR000209">
    <property type="entry name" value="Peptidase_S8/S53_dom"/>
</dbReference>
<keyword evidence="3 5" id="KW-0378">Hydrolase</keyword>
<feature type="active site" description="Charge relay system" evidence="5">
    <location>
        <position position="85"/>
    </location>
</feature>
<evidence type="ECO:0000259" key="7">
    <source>
        <dbReference type="Pfam" id="PF00082"/>
    </source>
</evidence>
<dbReference type="PROSITE" id="PS51892">
    <property type="entry name" value="SUBTILASE"/>
    <property type="match status" value="1"/>
</dbReference>
<keyword evidence="6" id="KW-0732">Signal</keyword>
<evidence type="ECO:0000313" key="9">
    <source>
        <dbReference type="Proteomes" id="UP001525021"/>
    </source>
</evidence>
<organism evidence="8 9">
    <name type="scientific">Lysinibacillus pinottii</name>
    <dbReference type="NCBI Taxonomy" id="2973932"/>
    <lineage>
        <taxon>Bacteria</taxon>
        <taxon>Bacillati</taxon>
        <taxon>Bacillota</taxon>
        <taxon>Bacilli</taxon>
        <taxon>Bacillales</taxon>
        <taxon>Bacillaceae</taxon>
        <taxon>Lysinibacillus</taxon>
    </lineage>
</organism>
<keyword evidence="9" id="KW-1185">Reference proteome</keyword>
<keyword evidence="2 5" id="KW-0645">Protease</keyword>
<dbReference type="Pfam" id="PF00082">
    <property type="entry name" value="Peptidase_S8"/>
    <property type="match status" value="1"/>
</dbReference>
<reference evidence="8 9" key="1">
    <citation type="submission" date="2022-08" db="EMBL/GenBank/DDBJ databases">
        <title>Lysinibacillus sequencing.</title>
        <authorList>
            <person name="Dunlap C."/>
        </authorList>
    </citation>
    <scope>NUCLEOTIDE SEQUENCE [LARGE SCALE GENOMIC DNA]</scope>
    <source>
        <strain evidence="8 9">PB211</strain>
    </source>
</reference>
<evidence type="ECO:0000313" key="8">
    <source>
        <dbReference type="EMBL" id="MCS1396660.1"/>
    </source>
</evidence>
<protein>
    <submittedName>
        <fullName evidence="8">S8 family serine peptidase</fullName>
    </submittedName>
</protein>
<dbReference type="RefSeq" id="WP_051563215.1">
    <property type="nucleotide sequence ID" value="NZ_JANTOO010000012.1"/>
</dbReference>
<dbReference type="PANTHER" id="PTHR43806:SF11">
    <property type="entry name" value="CEREVISIN-RELATED"/>
    <property type="match status" value="1"/>
</dbReference>
<feature type="active site" description="Charge relay system" evidence="5">
    <location>
        <position position="53"/>
    </location>
</feature>
<dbReference type="PROSITE" id="PS00136">
    <property type="entry name" value="SUBTILASE_ASP"/>
    <property type="match status" value="1"/>
</dbReference>
<comment type="caution">
    <text evidence="8">The sequence shown here is derived from an EMBL/GenBank/DDBJ whole genome shotgun (WGS) entry which is preliminary data.</text>
</comment>
<sequence>MKSRLILMCFISLFFLNACTNNENKDSWNLKIQNVGNYSKEDGDKKIKIAILDSGINKRHFAKNLITKSYNVITNENKTNDEFDHGTKIASIIIDEKIGINTNVELFDIQVINNKGQTTINNVCDGISKAIEYEADVINMSLGFNTNNKQLKECIDKAHKKNIILVASSGDTMSDISDYPAEYKNVISVAAIDKNKELFGFSSTGKIDFFAPGVDVIAKNNKGNYIRTEGSSIASANFTGVLSIYLNKNIDKKEIYLQDNVEFFNFNGRVINILIFNKNTNK</sequence>
<gene>
    <name evidence="8" type="ORF">NXZ79_11540</name>
</gene>
<evidence type="ECO:0000256" key="3">
    <source>
        <dbReference type="ARBA" id="ARBA00022801"/>
    </source>
</evidence>